<dbReference type="PANTHER" id="PTHR47531">
    <property type="entry name" value="RING/U-BOX SUPERFAMILY PROTEIN"/>
    <property type="match status" value="1"/>
</dbReference>
<dbReference type="AlphaFoldDB" id="A0AAV6I708"/>
<comment type="caution">
    <text evidence="4">The sequence shown here is derived from an EMBL/GenBank/DDBJ whole genome shotgun (WGS) entry which is preliminary data.</text>
</comment>
<protein>
    <recommendedName>
        <fullName evidence="3">Putative plant transposon protein domain-containing protein</fullName>
    </recommendedName>
</protein>
<evidence type="ECO:0000256" key="2">
    <source>
        <dbReference type="SAM" id="Phobius"/>
    </source>
</evidence>
<feature type="domain" description="Putative plant transposon protein" evidence="3">
    <location>
        <begin position="510"/>
        <end position="688"/>
    </location>
</feature>
<keyword evidence="5" id="KW-1185">Reference proteome</keyword>
<evidence type="ECO:0000313" key="4">
    <source>
        <dbReference type="EMBL" id="KAG5523119.1"/>
    </source>
</evidence>
<evidence type="ECO:0000313" key="5">
    <source>
        <dbReference type="Proteomes" id="UP000823749"/>
    </source>
</evidence>
<dbReference type="Proteomes" id="UP000823749">
    <property type="component" value="Chromosome 12"/>
</dbReference>
<name>A0AAV6I708_9ERIC</name>
<evidence type="ECO:0000259" key="3">
    <source>
        <dbReference type="Pfam" id="PF20167"/>
    </source>
</evidence>
<evidence type="ECO:0000256" key="1">
    <source>
        <dbReference type="SAM" id="Coils"/>
    </source>
</evidence>
<dbReference type="PANTHER" id="PTHR47531:SF2">
    <property type="entry name" value="RING_U-BOX SUPERFAMILY PROTEIN"/>
    <property type="match status" value="1"/>
</dbReference>
<dbReference type="Pfam" id="PF20167">
    <property type="entry name" value="Transposase_32"/>
    <property type="match status" value="1"/>
</dbReference>
<organism evidence="4 5">
    <name type="scientific">Rhododendron griersonianum</name>
    <dbReference type="NCBI Taxonomy" id="479676"/>
    <lineage>
        <taxon>Eukaryota</taxon>
        <taxon>Viridiplantae</taxon>
        <taxon>Streptophyta</taxon>
        <taxon>Embryophyta</taxon>
        <taxon>Tracheophyta</taxon>
        <taxon>Spermatophyta</taxon>
        <taxon>Magnoliopsida</taxon>
        <taxon>eudicotyledons</taxon>
        <taxon>Gunneridae</taxon>
        <taxon>Pentapetalae</taxon>
        <taxon>asterids</taxon>
        <taxon>Ericales</taxon>
        <taxon>Ericaceae</taxon>
        <taxon>Ericoideae</taxon>
        <taxon>Rhodoreae</taxon>
        <taxon>Rhododendron</taxon>
    </lineage>
</organism>
<feature type="coiled-coil region" evidence="1">
    <location>
        <begin position="31"/>
        <end position="83"/>
    </location>
</feature>
<reference evidence="4" key="1">
    <citation type="submission" date="2020-08" db="EMBL/GenBank/DDBJ databases">
        <title>Plant Genome Project.</title>
        <authorList>
            <person name="Zhang R.-G."/>
        </authorList>
    </citation>
    <scope>NUCLEOTIDE SEQUENCE</scope>
    <source>
        <strain evidence="4">WSP0</strain>
        <tissue evidence="4">Leaf</tissue>
    </source>
</reference>
<feature type="coiled-coil region" evidence="1">
    <location>
        <begin position="107"/>
        <end position="149"/>
    </location>
</feature>
<sequence>MALRLLGRKLMIVKPQELGFCFNNSYRTVATRKENRRLEEENCRLKEAKRQLRKTMKSIQEDITDLGRDVKEWKEELQEDEEINKIKEGAIDDFLERAQENLRTKLKDDASDTINDLLERVRRLEQKILGDLQHDIQTERDRCKSLETKVCAISAVLYLNGHCSLVFSYNYGVLYILFSYLGYYRTSVDLCYSYNVFISFCSSSFIYLTNFFSKMFIKLGYLNKEGDSPNGATSALPTEPTANYAEDTFVMVAKPSELPSSPTDETNQHFSLPNVEDSTSEKLYIMSIFICETDFISAENHNKILQLNEEPSCKGPSENQIKLHSDQVKADCYDKFQAKESDEAACMPSNSDLHEWGQSNLMDTIPRAGSTSSQAFSSRSLHPSSQFLSRFNFIPGNGNVSFRLSRATSLGSSRQGLDYEDFGSRNLESHPKISALFTVMAGGSSSRTAPNGPKPWRRPSESRVGYKFFINDAARASYTETYSQKAANMCERNINLSDLDSMGFDAQFKARGWTGLCSGHVYANPEMVREFFSNIGDVNSEKGYFFTTVRKVKLRFSIESICELLKMPRVFDAQWPCDTSITPPRSEVIRELTNGLITHIDDIPSGIMSPHYRMLNKIVCSLIEPNDHSHSVNFPRACLLYAIGRGYSIDLASKIWWQIYVYATRAPGTAGLPFQSLLTRFMLDKDVPELANEIPFTPKGAISSKTERLSKAQVTFLANAKPPKFIPTPEYPPLEAAFAPLHPPPGYNPPWNVNVHAPACDTPSCLAPMAVEAPAPPMAALTPPPPPPEWVESLQCHFDKVHLKLDEFATHFEVFDTQLLKIDDYNAQFSGSFSGLRNDMTYLATQINGMAAQLKRLEARLELDYSSPADEMEADDEDGSDA</sequence>
<keyword evidence="2" id="KW-1133">Transmembrane helix</keyword>
<dbReference type="EMBL" id="JACTNZ010000012">
    <property type="protein sequence ID" value="KAG5523119.1"/>
    <property type="molecule type" value="Genomic_DNA"/>
</dbReference>
<gene>
    <name evidence="4" type="ORF">RHGRI_035059</name>
</gene>
<keyword evidence="1" id="KW-0175">Coiled coil</keyword>
<feature type="transmembrane region" description="Helical" evidence="2">
    <location>
        <begin position="192"/>
        <end position="212"/>
    </location>
</feature>
<keyword evidence="2" id="KW-0472">Membrane</keyword>
<keyword evidence="2" id="KW-0812">Transmembrane</keyword>
<proteinExistence type="predicted"/>
<dbReference type="InterPro" id="IPR046796">
    <property type="entry name" value="Transposase_32_dom"/>
</dbReference>
<accession>A0AAV6I708</accession>